<dbReference type="EMBL" id="BOPG01000116">
    <property type="protein sequence ID" value="GIJ64407.1"/>
    <property type="molecule type" value="Genomic_DNA"/>
</dbReference>
<sequence>MYKWNLDFVVDARGNSMRIFYNKSAASYSRNNGQAVTYYEYNAVPQAIEYGYRATDAPGSSGQMRVEFTTDNRCNPNGCQVDVPWDQFCAQAATSCPHTSPTFFTPYGLDLITTKVWNNDAGAYQDVDRYDLVHSYPGTTDGTTSSLWLSTLTRTGVDGANTTSEPTLEFWGDLRDNRVDHDAGNGVPPLRKFRLGYLLDNAGSRTTVTYNAGDCTASTLPTRTTTRNAASPSTSR</sequence>
<feature type="compositionally biased region" description="Polar residues" evidence="1">
    <location>
        <begin position="227"/>
        <end position="236"/>
    </location>
</feature>
<keyword evidence="3" id="KW-1185">Reference proteome</keyword>
<name>A0A8J4EA53_9ACTN</name>
<feature type="region of interest" description="Disordered" evidence="1">
    <location>
        <begin position="216"/>
        <end position="236"/>
    </location>
</feature>
<organism evidence="2 3">
    <name type="scientific">Virgisporangium aurantiacum</name>
    <dbReference type="NCBI Taxonomy" id="175570"/>
    <lineage>
        <taxon>Bacteria</taxon>
        <taxon>Bacillati</taxon>
        <taxon>Actinomycetota</taxon>
        <taxon>Actinomycetes</taxon>
        <taxon>Micromonosporales</taxon>
        <taxon>Micromonosporaceae</taxon>
        <taxon>Virgisporangium</taxon>
    </lineage>
</organism>
<reference evidence="2" key="1">
    <citation type="submission" date="2021-01" db="EMBL/GenBank/DDBJ databases">
        <title>Whole genome shotgun sequence of Virgisporangium aurantiacum NBRC 16421.</title>
        <authorList>
            <person name="Komaki H."/>
            <person name="Tamura T."/>
        </authorList>
    </citation>
    <scope>NUCLEOTIDE SEQUENCE</scope>
    <source>
        <strain evidence="2">NBRC 16421</strain>
    </source>
</reference>
<gene>
    <name evidence="2" type="ORF">Vau01_119230</name>
</gene>
<dbReference type="AlphaFoldDB" id="A0A8J4EA53"/>
<proteinExistence type="predicted"/>
<evidence type="ECO:0000313" key="3">
    <source>
        <dbReference type="Proteomes" id="UP000612585"/>
    </source>
</evidence>
<dbReference type="Proteomes" id="UP000612585">
    <property type="component" value="Unassembled WGS sequence"/>
</dbReference>
<evidence type="ECO:0000256" key="1">
    <source>
        <dbReference type="SAM" id="MobiDB-lite"/>
    </source>
</evidence>
<evidence type="ECO:0000313" key="2">
    <source>
        <dbReference type="EMBL" id="GIJ64407.1"/>
    </source>
</evidence>
<protein>
    <submittedName>
        <fullName evidence="2">Uncharacterized protein</fullName>
    </submittedName>
</protein>
<comment type="caution">
    <text evidence="2">The sequence shown here is derived from an EMBL/GenBank/DDBJ whole genome shotgun (WGS) entry which is preliminary data.</text>
</comment>
<feature type="compositionally biased region" description="Low complexity" evidence="1">
    <location>
        <begin position="216"/>
        <end position="226"/>
    </location>
</feature>
<accession>A0A8J4EA53</accession>
<dbReference type="RefSeq" id="WP_204012917.1">
    <property type="nucleotide sequence ID" value="NZ_BOPG01000116.1"/>
</dbReference>